<dbReference type="Pfam" id="PF06220">
    <property type="entry name" value="zf-U1"/>
    <property type="match status" value="1"/>
</dbReference>
<keyword evidence="8" id="KW-1185">Reference proteome</keyword>
<keyword evidence="5" id="KW-0472">Membrane</keyword>
<dbReference type="OrthoDB" id="76567at2759"/>
<keyword evidence="2" id="KW-0863">Zinc-finger</keyword>
<name>A0A9N9NQB1_9GLOM</name>
<gene>
    <name evidence="7" type="ORF">ALEPTO_LOCUS13400</name>
</gene>
<dbReference type="InterPro" id="IPR013085">
    <property type="entry name" value="U1-CZ_Znf_C2H2"/>
</dbReference>
<keyword evidence="1" id="KW-0479">Metal-binding</keyword>
<evidence type="ECO:0000256" key="3">
    <source>
        <dbReference type="ARBA" id="ARBA00022833"/>
    </source>
</evidence>
<evidence type="ECO:0000256" key="2">
    <source>
        <dbReference type="ARBA" id="ARBA00022771"/>
    </source>
</evidence>
<feature type="non-terminal residue" evidence="7">
    <location>
        <position position="195"/>
    </location>
</feature>
<evidence type="ECO:0000256" key="5">
    <source>
        <dbReference type="SAM" id="Phobius"/>
    </source>
</evidence>
<reference evidence="7" key="1">
    <citation type="submission" date="2021-06" db="EMBL/GenBank/DDBJ databases">
        <authorList>
            <person name="Kallberg Y."/>
            <person name="Tangrot J."/>
            <person name="Rosling A."/>
        </authorList>
    </citation>
    <scope>NUCLEOTIDE SEQUENCE</scope>
    <source>
        <strain evidence="7">FL130A</strain>
    </source>
</reference>
<evidence type="ECO:0000259" key="6">
    <source>
        <dbReference type="Pfam" id="PF06220"/>
    </source>
</evidence>
<keyword evidence="3" id="KW-0862">Zinc</keyword>
<organism evidence="7 8">
    <name type="scientific">Ambispora leptoticha</name>
    <dbReference type="NCBI Taxonomy" id="144679"/>
    <lineage>
        <taxon>Eukaryota</taxon>
        <taxon>Fungi</taxon>
        <taxon>Fungi incertae sedis</taxon>
        <taxon>Mucoromycota</taxon>
        <taxon>Glomeromycotina</taxon>
        <taxon>Glomeromycetes</taxon>
        <taxon>Archaeosporales</taxon>
        <taxon>Ambisporaceae</taxon>
        <taxon>Ambispora</taxon>
    </lineage>
</organism>
<dbReference type="EMBL" id="CAJVPS010042378">
    <property type="protein sequence ID" value="CAG8753910.1"/>
    <property type="molecule type" value="Genomic_DNA"/>
</dbReference>
<feature type="transmembrane region" description="Helical" evidence="5">
    <location>
        <begin position="21"/>
        <end position="41"/>
    </location>
</feature>
<dbReference type="Proteomes" id="UP000789508">
    <property type="component" value="Unassembled WGS sequence"/>
</dbReference>
<feature type="non-terminal residue" evidence="7">
    <location>
        <position position="1"/>
    </location>
</feature>
<dbReference type="Gene3D" id="3.30.160.60">
    <property type="entry name" value="Classic Zinc Finger"/>
    <property type="match status" value="1"/>
</dbReference>
<comment type="caution">
    <text evidence="7">The sequence shown here is derived from an EMBL/GenBank/DDBJ whole genome shotgun (WGS) entry which is preliminary data.</text>
</comment>
<keyword evidence="5" id="KW-0812">Transmembrane</keyword>
<protein>
    <submittedName>
        <fullName evidence="7">8639_t:CDS:1</fullName>
    </submittedName>
</protein>
<dbReference type="AlphaFoldDB" id="A0A9N9NQB1"/>
<keyword evidence="5" id="KW-1133">Transmembrane helix</keyword>
<evidence type="ECO:0000256" key="1">
    <source>
        <dbReference type="ARBA" id="ARBA00022723"/>
    </source>
</evidence>
<accession>A0A9N9NQB1</accession>
<proteinExistence type="predicted"/>
<evidence type="ECO:0000313" key="7">
    <source>
        <dbReference type="EMBL" id="CAG8753910.1"/>
    </source>
</evidence>
<sequence length="195" mass="19652">SSSVRKAHNNGKNHIMNVRNYYAAIGHIMSNGSFICSMVSLDRRTTTLNFKSSSSKKNNTELGQDKAQAIIDEITRAYERAGQSGFPSQYGYPGAIPPPAAAAVIPPGPPFAGPPPAILLGRPPATGAPGTSGAPGVMSAAPPGIAGAPPVLGGPPGLAAPSIGIRPPIAGIGTSGNNQIPPSFPGVPTSPTQPY</sequence>
<dbReference type="GO" id="GO:0008270">
    <property type="term" value="F:zinc ion binding"/>
    <property type="evidence" value="ECO:0007669"/>
    <property type="project" value="UniProtKB-KW"/>
</dbReference>
<feature type="domain" description="U1-C C2H2-type zinc finger" evidence="6">
    <location>
        <begin position="2"/>
        <end position="22"/>
    </location>
</feature>
<feature type="region of interest" description="Disordered" evidence="4">
    <location>
        <begin position="169"/>
        <end position="195"/>
    </location>
</feature>
<evidence type="ECO:0000313" key="8">
    <source>
        <dbReference type="Proteomes" id="UP000789508"/>
    </source>
</evidence>
<evidence type="ECO:0000256" key="4">
    <source>
        <dbReference type="SAM" id="MobiDB-lite"/>
    </source>
</evidence>